<gene>
    <name evidence="1" type="ORF">PVAP13_2KG519600</name>
</gene>
<comment type="caution">
    <text evidence="1">The sequence shown here is derived from an EMBL/GenBank/DDBJ whole genome shotgun (WGS) entry which is preliminary data.</text>
</comment>
<sequence>MDCRRRGVHIQLRSSRAGRRSVRVLRRETAGVTAMLKLRGAQLHSPVQAIDQLDHLITRGGSEISEAVPLQQRSEEAEGSLRKDASRIHSRSDLAVQTIGRFPKQLPWPDWRRAPCCPCCPAPVDWGLRKKACGLNFLATWNLEWAIIARVIPCLSEGSTAAGDGIMRSLCCWTVQKGRQNKCVK</sequence>
<dbReference type="AlphaFoldDB" id="A0A8T0WFC7"/>
<dbReference type="EMBL" id="CM029039">
    <property type="protein sequence ID" value="KAG2646600.1"/>
    <property type="molecule type" value="Genomic_DNA"/>
</dbReference>
<name>A0A8T0WFC7_PANVG</name>
<evidence type="ECO:0000313" key="2">
    <source>
        <dbReference type="Proteomes" id="UP000823388"/>
    </source>
</evidence>
<organism evidence="1 2">
    <name type="scientific">Panicum virgatum</name>
    <name type="common">Blackwell switchgrass</name>
    <dbReference type="NCBI Taxonomy" id="38727"/>
    <lineage>
        <taxon>Eukaryota</taxon>
        <taxon>Viridiplantae</taxon>
        <taxon>Streptophyta</taxon>
        <taxon>Embryophyta</taxon>
        <taxon>Tracheophyta</taxon>
        <taxon>Spermatophyta</taxon>
        <taxon>Magnoliopsida</taxon>
        <taxon>Liliopsida</taxon>
        <taxon>Poales</taxon>
        <taxon>Poaceae</taxon>
        <taxon>PACMAD clade</taxon>
        <taxon>Panicoideae</taxon>
        <taxon>Panicodae</taxon>
        <taxon>Paniceae</taxon>
        <taxon>Panicinae</taxon>
        <taxon>Panicum</taxon>
        <taxon>Panicum sect. Hiantes</taxon>
    </lineage>
</organism>
<protein>
    <submittedName>
        <fullName evidence="1">Uncharacterized protein</fullName>
    </submittedName>
</protein>
<evidence type="ECO:0000313" key="1">
    <source>
        <dbReference type="EMBL" id="KAG2646600.1"/>
    </source>
</evidence>
<keyword evidence="2" id="KW-1185">Reference proteome</keyword>
<proteinExistence type="predicted"/>
<dbReference type="Proteomes" id="UP000823388">
    <property type="component" value="Chromosome 2K"/>
</dbReference>
<accession>A0A8T0WFC7</accession>
<reference evidence="1" key="1">
    <citation type="submission" date="2020-05" db="EMBL/GenBank/DDBJ databases">
        <title>WGS assembly of Panicum virgatum.</title>
        <authorList>
            <person name="Lovell J.T."/>
            <person name="Jenkins J."/>
            <person name="Shu S."/>
            <person name="Juenger T.E."/>
            <person name="Schmutz J."/>
        </authorList>
    </citation>
    <scope>NUCLEOTIDE SEQUENCE</scope>
    <source>
        <strain evidence="1">AP13</strain>
    </source>
</reference>